<dbReference type="AlphaFoldDB" id="A0A367ZR83"/>
<evidence type="ECO:0000256" key="1">
    <source>
        <dbReference type="SAM" id="MobiDB-lite"/>
    </source>
</evidence>
<comment type="caution">
    <text evidence="2">The sequence shown here is derived from an EMBL/GenBank/DDBJ whole genome shotgun (WGS) entry which is preliminary data.</text>
</comment>
<reference evidence="2 3" key="1">
    <citation type="submission" date="2018-05" db="EMBL/GenBank/DDBJ databases">
        <title>A metagenomic window into the 2 km-deep terrestrial subsurface aquifer revealed taxonomically and functionally diverse microbial community comprising novel uncultured bacterial lineages.</title>
        <authorList>
            <person name="Kadnikov V.V."/>
            <person name="Mardanov A.V."/>
            <person name="Beletsky A.V."/>
            <person name="Banks D."/>
            <person name="Pimenov N.V."/>
            <person name="Frank Y.A."/>
            <person name="Karnachuk O.V."/>
            <person name="Ravin N.V."/>
        </authorList>
    </citation>
    <scope>NUCLEOTIDE SEQUENCE [LARGE SCALE GENOMIC DNA]</scope>
    <source>
        <strain evidence="2">BY5</strain>
    </source>
</reference>
<gene>
    <name evidence="2" type="ORF">OZSIB_2951</name>
</gene>
<dbReference type="InterPro" id="IPR043129">
    <property type="entry name" value="ATPase_NBD"/>
</dbReference>
<sequence>MEKVEFLANTGLSFYTPKVDVRFPESLLEMRMDWRLVKSPQGAVQLTAGTGGLPADKPAPGGPKDSPGSESGPGDVGRLTIKFADALQAALGKWLPLPYNRKMSDRSTPAKSNDWIRLWIGKPPLSTDDNLYKLVFAVDTTLHDYSADGVAGHDCIGFLPDDVGFPFELNSRSTSFLRSTTLFTWISNIFKDMPGAPGGPAGAGALAMGAFLTLIEGLRTLECCPEIRFIHPEGQPAEVHFILDLGNSRACGILAENAPGQPIGLDECRKLEIRDLTRPYEVYTEPFDTSFKFFPPLFADPDCPAPHAGTSFLWPSLVRLGHEAAQMDPAPIGHTGMSSPKRYLWDDRRRPLAWYFNLPDSDTARKIGAPFLQYLDEQGAFQGGQGEPPFDPTYPPSAMMTFVLLELLCHVHAQINSWSFRQVRGQRQVKRVLASIVITTPCGMSEPEKMIYRERAQAAIDLYHHVTRCRDPKPTLVLEFDESSCVQLTWLLGEIKYRFLGEAGRAIAMLGRPRPTPEGRREPLLRVASIDIGGGTSDLMIAEYTPTGLDHAGVRQRMLFSEGYSVAGDEIAKRLIEKMILRRVYEVARERTPTLAWEAFQHFFGPGKGERDKEFLDTKAELCRQVWIPMAHQHLEFAERDTAEPSIELGFYDFFRRRPPEYVLDFFARHLKQEFGCDLNLPEITWVLTRDRINRVIENVMGNILRIFCEVIAQFDCDVIILGGKPSSLPIIRETLVRFMPVPPERIIGLKGYPVGSWYPFSQKVGGIADPKTATVVGAAVWLFAERLNNLEGLSLTTDRSRILKQECFIGTFNPEAMRLDQLLFPTAPGREVPLTVTRPVFLGVRRIDSDLCTVNPLWEVAVDTGTHRSTGGSGSGQSREVASLAPPFTVFLKQDPACKEKLMLTRAQDAARTVLPARLATLHLRTMVADQYWIDSGSFFDA</sequence>
<evidence type="ECO:0000313" key="2">
    <source>
        <dbReference type="EMBL" id="RCK80638.1"/>
    </source>
</evidence>
<name>A0A367ZR83_9BACT</name>
<proteinExistence type="predicted"/>
<dbReference type="InterPro" id="IPR009216">
    <property type="entry name" value="Virulence_factor_SrfB"/>
</dbReference>
<feature type="region of interest" description="Disordered" evidence="1">
    <location>
        <begin position="45"/>
        <end position="75"/>
    </location>
</feature>
<dbReference type="Proteomes" id="UP000252355">
    <property type="component" value="Unassembled WGS sequence"/>
</dbReference>
<evidence type="ECO:0000313" key="3">
    <source>
        <dbReference type="Proteomes" id="UP000252355"/>
    </source>
</evidence>
<accession>A0A367ZR83</accession>
<dbReference type="Pfam" id="PF07520">
    <property type="entry name" value="SrfB"/>
    <property type="match status" value="1"/>
</dbReference>
<dbReference type="EMBL" id="QOQW01000005">
    <property type="protein sequence ID" value="RCK80638.1"/>
    <property type="molecule type" value="Genomic_DNA"/>
</dbReference>
<organism evidence="2 3">
    <name type="scientific">Candidatus Ozemobacter sibiricus</name>
    <dbReference type="NCBI Taxonomy" id="2268124"/>
    <lineage>
        <taxon>Bacteria</taxon>
        <taxon>Candidatus Ozemobacteria</taxon>
        <taxon>Candidatus Ozemobacterales</taxon>
        <taxon>Candidatus Ozemobacteraceae</taxon>
        <taxon>Candidatus Ozemobacter</taxon>
    </lineage>
</organism>
<dbReference type="SUPFAM" id="SSF53067">
    <property type="entry name" value="Actin-like ATPase domain"/>
    <property type="match status" value="1"/>
</dbReference>
<protein>
    <submittedName>
        <fullName evidence="2">Virulence factor SrfB</fullName>
    </submittedName>
</protein>